<evidence type="ECO:0000256" key="3">
    <source>
        <dbReference type="ARBA" id="ARBA00023015"/>
    </source>
</evidence>
<dbReference type="GO" id="GO:0043565">
    <property type="term" value="F:sequence-specific DNA binding"/>
    <property type="evidence" value="ECO:0007669"/>
    <property type="project" value="InterPro"/>
</dbReference>
<dbReference type="Pfam" id="PF02954">
    <property type="entry name" value="HTH_8"/>
    <property type="match status" value="1"/>
</dbReference>
<dbReference type="CDD" id="cd00009">
    <property type="entry name" value="AAA"/>
    <property type="match status" value="1"/>
</dbReference>
<proteinExistence type="predicted"/>
<organism evidence="8 9">
    <name type="scientific">Termitidicoccus mucosus</name>
    <dbReference type="NCBI Taxonomy" id="1184151"/>
    <lineage>
        <taxon>Bacteria</taxon>
        <taxon>Pseudomonadati</taxon>
        <taxon>Verrucomicrobiota</taxon>
        <taxon>Opitutia</taxon>
        <taxon>Opitutales</taxon>
        <taxon>Opitutaceae</taxon>
        <taxon>Termitidicoccus</taxon>
    </lineage>
</organism>
<dbReference type="InterPro" id="IPR027417">
    <property type="entry name" value="P-loop_NTPase"/>
</dbReference>
<dbReference type="Proteomes" id="UP000078486">
    <property type="component" value="Unassembled WGS sequence"/>
</dbReference>
<dbReference type="InterPro" id="IPR058031">
    <property type="entry name" value="AAA_lid_NorR"/>
</dbReference>
<reference evidence="8 9" key="1">
    <citation type="submission" date="2016-01" db="EMBL/GenBank/DDBJ databases">
        <title>High potential of lignocellulose degradation of a new Verrucomicrobia species.</title>
        <authorList>
            <person name="Wang Y."/>
            <person name="Shi Y."/>
            <person name="Qiu Z."/>
            <person name="Liu S."/>
            <person name="Yang H."/>
        </authorList>
    </citation>
    <scope>NUCLEOTIDE SEQUENCE [LARGE SCALE GENOMIC DNA]</scope>
    <source>
        <strain evidence="8 9">TSB47</strain>
    </source>
</reference>
<dbReference type="PROSITE" id="PS00688">
    <property type="entry name" value="SIGMA54_INTERACT_3"/>
    <property type="match status" value="1"/>
</dbReference>
<evidence type="ECO:0000256" key="4">
    <source>
        <dbReference type="ARBA" id="ARBA00023125"/>
    </source>
</evidence>
<dbReference type="SUPFAM" id="SSF55781">
    <property type="entry name" value="GAF domain-like"/>
    <property type="match status" value="1"/>
</dbReference>
<dbReference type="PANTHER" id="PTHR32071">
    <property type="entry name" value="TRANSCRIPTIONAL REGULATORY PROTEIN"/>
    <property type="match status" value="1"/>
</dbReference>
<accession>A0A178IQ44</accession>
<dbReference type="InterPro" id="IPR029016">
    <property type="entry name" value="GAF-like_dom_sf"/>
</dbReference>
<dbReference type="Pfam" id="PF01590">
    <property type="entry name" value="GAF"/>
    <property type="match status" value="1"/>
</dbReference>
<name>A0A178IQ44_9BACT</name>
<dbReference type="STRING" id="1184151.AW736_03445"/>
<dbReference type="PROSITE" id="PS50045">
    <property type="entry name" value="SIGMA54_INTERACT_4"/>
    <property type="match status" value="1"/>
</dbReference>
<dbReference type="GO" id="GO:0005524">
    <property type="term" value="F:ATP binding"/>
    <property type="evidence" value="ECO:0007669"/>
    <property type="project" value="UniProtKB-KW"/>
</dbReference>
<dbReference type="InterPro" id="IPR025943">
    <property type="entry name" value="Sigma_54_int_dom_ATP-bd_2"/>
</dbReference>
<keyword evidence="2" id="KW-0067">ATP-binding</keyword>
<keyword evidence="3" id="KW-0805">Transcription regulation</keyword>
<dbReference type="InterPro" id="IPR003593">
    <property type="entry name" value="AAA+_ATPase"/>
</dbReference>
<evidence type="ECO:0000313" key="9">
    <source>
        <dbReference type="Proteomes" id="UP000078486"/>
    </source>
</evidence>
<feature type="domain" description="Sigma-54 factor interaction" evidence="7">
    <location>
        <begin position="204"/>
        <end position="433"/>
    </location>
</feature>
<sequence length="522" mass="58043">MHAPACRVVGELTLLHEISDTLSDGFELRAAALRMFSHLRATKLLSRGLLLVLNRETGRLLPEASECAFPPFNACVDEGLVGGILSEGRARAIIDVAHIPADTLCKWERAYLSTVPDDAPDEPASLLVMPIQHGDELVGGLCFTRPLGTEGQLEADLRFLALVVGQVGLAVRFRQLAQERLDTLRQENERLQDQIKRSFVPEGMIGKSSSMRMVYFHVDQVADSKTTVLIRGETGVGKERVAQAIWQGGSRKTKPFVRVNCAALPESIIESELFGHEKGAFTGALALRRGRFELAHTGTLFLDEIGEISMSTQAKLLRVLQEGVFERVGGTQPIKVDVRVITATNRNLEEMIDEGKFRLDLYYRINVFPIYVPPLRERRSDLLELADHFLEKYSQQNRKRVVRISTPAIDMLMAYHWPGNVRELENIIERAVLLATDGVIHGYHLPPTLQTPDSTGTASPQTLHDALASVEREMIIDALKANRGIMAKAARQLGITERTMGLRVKSLDIEPRRFRDSTGSSS</sequence>
<dbReference type="InterPro" id="IPR002197">
    <property type="entry name" value="HTH_Fis"/>
</dbReference>
<dbReference type="PROSITE" id="PS00676">
    <property type="entry name" value="SIGMA54_INTERACT_2"/>
    <property type="match status" value="1"/>
</dbReference>
<dbReference type="InterPro" id="IPR025662">
    <property type="entry name" value="Sigma_54_int_dom_ATP-bd_1"/>
</dbReference>
<protein>
    <submittedName>
        <fullName evidence="8">Nif-specific transcriptional activator NifA</fullName>
    </submittedName>
</protein>
<keyword evidence="4" id="KW-0238">DNA-binding</keyword>
<dbReference type="Gene3D" id="3.40.50.300">
    <property type="entry name" value="P-loop containing nucleotide triphosphate hydrolases"/>
    <property type="match status" value="1"/>
</dbReference>
<comment type="caution">
    <text evidence="8">The sequence shown here is derived from an EMBL/GenBank/DDBJ whole genome shotgun (WGS) entry which is preliminary data.</text>
</comment>
<dbReference type="Gene3D" id="3.30.450.40">
    <property type="match status" value="1"/>
</dbReference>
<dbReference type="InterPro" id="IPR025944">
    <property type="entry name" value="Sigma_54_int_dom_CS"/>
</dbReference>
<dbReference type="FunFam" id="1.10.8.60:FF:000014">
    <property type="entry name" value="DNA-binding transcriptional regulator NtrC"/>
    <property type="match status" value="1"/>
</dbReference>
<dbReference type="SUPFAM" id="SSF52540">
    <property type="entry name" value="P-loop containing nucleoside triphosphate hydrolases"/>
    <property type="match status" value="1"/>
</dbReference>
<evidence type="ECO:0000256" key="2">
    <source>
        <dbReference type="ARBA" id="ARBA00022840"/>
    </source>
</evidence>
<dbReference type="SMART" id="SM00382">
    <property type="entry name" value="AAA"/>
    <property type="match status" value="1"/>
</dbReference>
<keyword evidence="6" id="KW-0804">Transcription</keyword>
<dbReference type="EMBL" id="LRRQ01000029">
    <property type="protein sequence ID" value="OAM91385.1"/>
    <property type="molecule type" value="Genomic_DNA"/>
</dbReference>
<keyword evidence="1" id="KW-0547">Nucleotide-binding</keyword>
<dbReference type="AlphaFoldDB" id="A0A178IQ44"/>
<dbReference type="FunFam" id="3.40.50.300:FF:000006">
    <property type="entry name" value="DNA-binding transcriptional regulator NtrC"/>
    <property type="match status" value="1"/>
</dbReference>
<dbReference type="InterPro" id="IPR003018">
    <property type="entry name" value="GAF"/>
</dbReference>
<dbReference type="GO" id="GO:0006355">
    <property type="term" value="P:regulation of DNA-templated transcription"/>
    <property type="evidence" value="ECO:0007669"/>
    <property type="project" value="InterPro"/>
</dbReference>
<dbReference type="PROSITE" id="PS00675">
    <property type="entry name" value="SIGMA54_INTERACT_1"/>
    <property type="match status" value="1"/>
</dbReference>
<dbReference type="Gene3D" id="1.10.10.60">
    <property type="entry name" value="Homeodomain-like"/>
    <property type="match status" value="1"/>
</dbReference>
<dbReference type="SUPFAM" id="SSF46689">
    <property type="entry name" value="Homeodomain-like"/>
    <property type="match status" value="1"/>
</dbReference>
<gene>
    <name evidence="8" type="ORF">AW736_03445</name>
</gene>
<evidence type="ECO:0000259" key="7">
    <source>
        <dbReference type="PROSITE" id="PS50045"/>
    </source>
</evidence>
<dbReference type="Gene3D" id="1.10.8.60">
    <property type="match status" value="1"/>
</dbReference>
<dbReference type="InterPro" id="IPR002078">
    <property type="entry name" value="Sigma_54_int"/>
</dbReference>
<evidence type="ECO:0000256" key="1">
    <source>
        <dbReference type="ARBA" id="ARBA00022741"/>
    </source>
</evidence>
<evidence type="ECO:0000256" key="6">
    <source>
        <dbReference type="ARBA" id="ARBA00023163"/>
    </source>
</evidence>
<evidence type="ECO:0000256" key="5">
    <source>
        <dbReference type="ARBA" id="ARBA00023159"/>
    </source>
</evidence>
<dbReference type="PRINTS" id="PR01590">
    <property type="entry name" value="HTHFIS"/>
</dbReference>
<dbReference type="Pfam" id="PF25601">
    <property type="entry name" value="AAA_lid_14"/>
    <property type="match status" value="1"/>
</dbReference>
<evidence type="ECO:0000313" key="8">
    <source>
        <dbReference type="EMBL" id="OAM91385.1"/>
    </source>
</evidence>
<dbReference type="Pfam" id="PF00158">
    <property type="entry name" value="Sigma54_activat"/>
    <property type="match status" value="1"/>
</dbReference>
<dbReference type="InterPro" id="IPR009057">
    <property type="entry name" value="Homeodomain-like_sf"/>
</dbReference>
<keyword evidence="9" id="KW-1185">Reference proteome</keyword>
<keyword evidence="5" id="KW-0010">Activator</keyword>
<dbReference type="SMART" id="SM00065">
    <property type="entry name" value="GAF"/>
    <property type="match status" value="1"/>
</dbReference>